<comment type="caution">
    <text evidence="1">The sequence shown here is derived from an EMBL/GenBank/DDBJ whole genome shotgun (WGS) entry which is preliminary data.</text>
</comment>
<evidence type="ECO:0000313" key="2">
    <source>
        <dbReference type="Proteomes" id="UP001223072"/>
    </source>
</evidence>
<evidence type="ECO:0000313" key="1">
    <source>
        <dbReference type="EMBL" id="MDQ0936689.1"/>
    </source>
</evidence>
<protein>
    <submittedName>
        <fullName evidence="1">SRSO17 transposase</fullName>
    </submittedName>
</protein>
<reference evidence="1 2" key="1">
    <citation type="submission" date="2023-07" db="EMBL/GenBank/DDBJ databases">
        <title>Comparative genomics of wheat-associated soil bacteria to identify genetic determinants of phenazine resistance.</title>
        <authorList>
            <person name="Mouncey N."/>
        </authorList>
    </citation>
    <scope>NUCLEOTIDE SEQUENCE [LARGE SCALE GENOMIC DNA]</scope>
    <source>
        <strain evidence="1 2">W2I16</strain>
    </source>
</reference>
<dbReference type="Proteomes" id="UP001223072">
    <property type="component" value="Unassembled WGS sequence"/>
</dbReference>
<dbReference type="EMBL" id="JAUSZS010000008">
    <property type="protein sequence ID" value="MDQ0936689.1"/>
    <property type="molecule type" value="Genomic_DNA"/>
</dbReference>
<accession>A0ABU0RXJ0</accession>
<name>A0ABU0RXJ0_9ACTN</name>
<sequence>MVFEQAPDQAWERRSCGAGAKGQREYDWAAVQLRPVTEYDPQDGVLIRRRRALARRSLSRPDEIAYYLGYAPLDVGVDELVRVAGTRWAIEECFQAARTSAAWTSTRSAATWAGTGTSPWPYSPTLSPPR</sequence>
<organism evidence="1 2">
    <name type="scientific">Streptomyces turgidiscabies</name>
    <dbReference type="NCBI Taxonomy" id="85558"/>
    <lineage>
        <taxon>Bacteria</taxon>
        <taxon>Bacillati</taxon>
        <taxon>Actinomycetota</taxon>
        <taxon>Actinomycetes</taxon>
        <taxon>Kitasatosporales</taxon>
        <taxon>Streptomycetaceae</taxon>
        <taxon>Streptomyces</taxon>
    </lineage>
</organism>
<proteinExistence type="predicted"/>
<gene>
    <name evidence="1" type="ORF">QFZ49_006664</name>
</gene>
<keyword evidence="2" id="KW-1185">Reference proteome</keyword>